<feature type="signal peptide" evidence="1">
    <location>
        <begin position="1"/>
        <end position="21"/>
    </location>
</feature>
<sequence length="295" mass="32182">MIRYFITLVSVFTLCTVQATAQNGVFDVRLLTRKADCGNQKLLVDIELKAQNETTSFLMGNANFRFQYDAQFLQHPVLVEQHNFSSAAKTADRNYNPQTLNGSSERLTRGIVSLNVIYSGSEQGATTVGNKWVPVATVQFDMVNPRADAGTSIVWNDNNTFPITGLSEVVLKGNSANVDAYIVKASGTFLNLAIDSFAAVCNGLGSANTTELMIPEGFSPNGDGLNDRFILYNIGALKASLTVYNLSGAIVYTNDNYQNDWDGQSDGAVVASGTYFYNVRLSDGRSFQRSMTIIH</sequence>
<evidence type="ECO:0000256" key="1">
    <source>
        <dbReference type="SAM" id="SignalP"/>
    </source>
</evidence>
<dbReference type="InterPro" id="IPR026341">
    <property type="entry name" value="T9SS_type_B"/>
</dbReference>
<evidence type="ECO:0000313" key="2">
    <source>
        <dbReference type="EMBL" id="NEU70922.1"/>
    </source>
</evidence>
<dbReference type="InterPro" id="IPR026444">
    <property type="entry name" value="Secre_tail"/>
</dbReference>
<accession>A0A6M0ISB4</accession>
<keyword evidence="3" id="KW-1185">Reference proteome</keyword>
<keyword evidence="1" id="KW-0732">Signal</keyword>
<gene>
    <name evidence="2" type="ORF">GK091_28920</name>
</gene>
<comment type="caution">
    <text evidence="2">The sequence shown here is derived from an EMBL/GenBank/DDBJ whole genome shotgun (WGS) entry which is preliminary data.</text>
</comment>
<dbReference type="NCBIfam" id="TIGR04131">
    <property type="entry name" value="Bac_Flav_CTERM"/>
    <property type="match status" value="1"/>
</dbReference>
<dbReference type="EMBL" id="JAAGNZ010000012">
    <property type="protein sequence ID" value="NEU70922.1"/>
    <property type="molecule type" value="Genomic_DNA"/>
</dbReference>
<proteinExistence type="predicted"/>
<dbReference type="Proteomes" id="UP000477386">
    <property type="component" value="Unassembled WGS sequence"/>
</dbReference>
<dbReference type="RefSeq" id="WP_164044236.1">
    <property type="nucleotide sequence ID" value="NZ_JAAGNZ010000012.1"/>
</dbReference>
<evidence type="ECO:0000313" key="3">
    <source>
        <dbReference type="Proteomes" id="UP000477386"/>
    </source>
</evidence>
<feature type="chain" id="PRO_5026982318" evidence="1">
    <location>
        <begin position="22"/>
        <end position="295"/>
    </location>
</feature>
<protein>
    <submittedName>
        <fullName evidence="2">Gliding motility-associated C-terminal domain-containing protein</fullName>
    </submittedName>
</protein>
<reference evidence="2 3" key="1">
    <citation type="submission" date="2020-02" db="EMBL/GenBank/DDBJ databases">
        <title>Draft genome sequence of two Spirosoma agri KCTC 52727 and Spirosoma terrae KCTC 52035.</title>
        <authorList>
            <person name="Rojas J."/>
            <person name="Ambika Manirajan B."/>
            <person name="Ratering S."/>
            <person name="Suarez C."/>
            <person name="Schnell S."/>
        </authorList>
    </citation>
    <scope>NUCLEOTIDE SEQUENCE [LARGE SCALE GENOMIC DNA]</scope>
    <source>
        <strain evidence="2 3">KCTC 52727</strain>
    </source>
</reference>
<dbReference type="Gene3D" id="2.60.40.4070">
    <property type="match status" value="1"/>
</dbReference>
<dbReference type="AlphaFoldDB" id="A0A6M0ISB4"/>
<name>A0A6M0ISB4_9BACT</name>
<dbReference type="NCBIfam" id="TIGR04183">
    <property type="entry name" value="Por_Secre_tail"/>
    <property type="match status" value="1"/>
</dbReference>
<organism evidence="2 3">
    <name type="scientific">Spirosoma agri</name>
    <dbReference type="NCBI Taxonomy" id="1987381"/>
    <lineage>
        <taxon>Bacteria</taxon>
        <taxon>Pseudomonadati</taxon>
        <taxon>Bacteroidota</taxon>
        <taxon>Cytophagia</taxon>
        <taxon>Cytophagales</taxon>
        <taxon>Cytophagaceae</taxon>
        <taxon>Spirosoma</taxon>
    </lineage>
</organism>
<dbReference type="Pfam" id="PF13585">
    <property type="entry name" value="CHU_C"/>
    <property type="match status" value="1"/>
</dbReference>